<gene>
    <name evidence="1" type="ORF">ACI1P1_10335</name>
</gene>
<proteinExistence type="predicted"/>
<sequence length="256" mass="29740">MSKALIGYTGYVGSSLMDQTYFDSTFNSKNIEQISGKEFDLLICAGAPAVKWKANQDPDEDWQNLNRLMNNLRKVYCKKLVLISTVDVYPVPVKVNEDSKIIPEENTPYGKHRFYLEQFTKSNFSDVSIVRLPGLFGKGLKKNFIYDMIHNNCLDLQHKDSQFQFYDLKNLWRDIELSLSQDIKLINFSCEPVTASEISQKCFGVPFNNIPHNNPAYYDMKSKYASLFNKSKEYMYTKEEVLHQIIDFIEAERVKN</sequence>
<dbReference type="Proteomes" id="UP001631969">
    <property type="component" value="Unassembled WGS sequence"/>
</dbReference>
<dbReference type="EMBL" id="JBJURJ010000006">
    <property type="protein sequence ID" value="MFM9328685.1"/>
    <property type="molecule type" value="Genomic_DNA"/>
</dbReference>
<evidence type="ECO:0000313" key="2">
    <source>
        <dbReference type="Proteomes" id="UP001631969"/>
    </source>
</evidence>
<organism evidence="1 2">
    <name type="scientific">Paenibacillus mesotrionivorans</name>
    <dbReference type="NCBI Taxonomy" id="3160968"/>
    <lineage>
        <taxon>Bacteria</taxon>
        <taxon>Bacillati</taxon>
        <taxon>Bacillota</taxon>
        <taxon>Bacilli</taxon>
        <taxon>Bacillales</taxon>
        <taxon>Paenibacillaceae</taxon>
        <taxon>Paenibacillus</taxon>
    </lineage>
</organism>
<comment type="caution">
    <text evidence="1">The sequence shown here is derived from an EMBL/GenBank/DDBJ whole genome shotgun (WGS) entry which is preliminary data.</text>
</comment>
<evidence type="ECO:0000313" key="1">
    <source>
        <dbReference type="EMBL" id="MFM9328685.1"/>
    </source>
</evidence>
<protein>
    <submittedName>
        <fullName evidence="1">NAD-dependent epimerase/dehydratase family protein</fullName>
    </submittedName>
</protein>
<reference evidence="1" key="1">
    <citation type="submission" date="2024-12" db="EMBL/GenBank/DDBJ databases">
        <authorList>
            <person name="Wu N."/>
        </authorList>
    </citation>
    <scope>NUCLEOTIDE SEQUENCE</scope>
    <source>
        <strain evidence="1">P15</strain>
    </source>
</reference>
<name>A0ACC7NWY9_9BACL</name>
<keyword evidence="2" id="KW-1185">Reference proteome</keyword>
<accession>A0ACC7NWY9</accession>